<dbReference type="EMBL" id="LEKV01004544">
    <property type="protein sequence ID" value="KVH94613.1"/>
    <property type="molecule type" value="Genomic_DNA"/>
</dbReference>
<evidence type="ECO:0000256" key="1">
    <source>
        <dbReference type="ARBA" id="ARBA00022614"/>
    </source>
</evidence>
<gene>
    <name evidence="6" type="ORF">Ccrd_003325</name>
</gene>
<comment type="caution">
    <text evidence="6">The sequence shown here is derived from an EMBL/GenBank/DDBJ whole genome shotgun (WGS) entry which is preliminary data.</text>
</comment>
<dbReference type="AlphaFoldDB" id="A0A103XPM4"/>
<dbReference type="Gene3D" id="3.40.50.300">
    <property type="entry name" value="P-loop containing nucleotide triphosphate hydrolases"/>
    <property type="match status" value="1"/>
</dbReference>
<dbReference type="InterPro" id="IPR003591">
    <property type="entry name" value="Leu-rich_rpt_typical-subtyp"/>
</dbReference>
<evidence type="ECO:0000259" key="5">
    <source>
        <dbReference type="Pfam" id="PF23598"/>
    </source>
</evidence>
<feature type="domain" description="Disease resistance R13L4/SHOC-2-like LRR" evidence="5">
    <location>
        <begin position="547"/>
        <end position="633"/>
    </location>
</feature>
<dbReference type="InterPro" id="IPR027417">
    <property type="entry name" value="P-loop_NTPase"/>
</dbReference>
<dbReference type="Pfam" id="PF23598">
    <property type="entry name" value="LRR_14"/>
    <property type="match status" value="2"/>
</dbReference>
<name>A0A103XPM4_CYNCS</name>
<dbReference type="InterPro" id="IPR055414">
    <property type="entry name" value="LRR_R13L4/SHOC2-like"/>
</dbReference>
<feature type="region of interest" description="Disordered" evidence="3">
    <location>
        <begin position="945"/>
        <end position="1019"/>
    </location>
</feature>
<dbReference type="PANTHER" id="PTHR45752">
    <property type="entry name" value="LEUCINE-RICH REPEAT-CONTAINING"/>
    <property type="match status" value="1"/>
</dbReference>
<dbReference type="InterPro" id="IPR050715">
    <property type="entry name" value="LRR-SigEffector_domain"/>
</dbReference>
<keyword evidence="2" id="KW-0677">Repeat</keyword>
<feature type="compositionally biased region" description="Basic and acidic residues" evidence="3">
    <location>
        <begin position="945"/>
        <end position="971"/>
    </location>
</feature>
<evidence type="ECO:0000259" key="4">
    <source>
        <dbReference type="Pfam" id="PF00931"/>
    </source>
</evidence>
<accession>A0A103XPM4</accession>
<organism evidence="6 7">
    <name type="scientific">Cynara cardunculus var. scolymus</name>
    <name type="common">Globe artichoke</name>
    <name type="synonym">Cynara scolymus</name>
    <dbReference type="NCBI Taxonomy" id="59895"/>
    <lineage>
        <taxon>Eukaryota</taxon>
        <taxon>Viridiplantae</taxon>
        <taxon>Streptophyta</taxon>
        <taxon>Embryophyta</taxon>
        <taxon>Tracheophyta</taxon>
        <taxon>Spermatophyta</taxon>
        <taxon>Magnoliopsida</taxon>
        <taxon>eudicotyledons</taxon>
        <taxon>Gunneridae</taxon>
        <taxon>Pentapetalae</taxon>
        <taxon>asterids</taxon>
        <taxon>campanulids</taxon>
        <taxon>Asterales</taxon>
        <taxon>Asteraceae</taxon>
        <taxon>Carduoideae</taxon>
        <taxon>Cardueae</taxon>
        <taxon>Carduinae</taxon>
        <taxon>Cynara</taxon>
    </lineage>
</organism>
<reference evidence="6 7" key="1">
    <citation type="journal article" date="2016" name="Sci. Rep.">
        <title>The genome sequence of the outbreeding globe artichoke constructed de novo incorporating a phase-aware low-pass sequencing strategy of F1 progeny.</title>
        <authorList>
            <person name="Scaglione D."/>
            <person name="Reyes-Chin-Wo S."/>
            <person name="Acquadro A."/>
            <person name="Froenicke L."/>
            <person name="Portis E."/>
            <person name="Beitel C."/>
            <person name="Tirone M."/>
            <person name="Mauro R."/>
            <person name="Lo Monaco A."/>
            <person name="Mauromicale G."/>
            <person name="Faccioli P."/>
            <person name="Cattivelli L."/>
            <person name="Rieseberg L."/>
            <person name="Michelmore R."/>
            <person name="Lanteri S."/>
        </authorList>
    </citation>
    <scope>NUCLEOTIDE SEQUENCE [LARGE SCALE GENOMIC DNA]</scope>
    <source>
        <strain evidence="6">2C</strain>
    </source>
</reference>
<dbReference type="SUPFAM" id="SSF52058">
    <property type="entry name" value="L domain-like"/>
    <property type="match status" value="3"/>
</dbReference>
<protein>
    <submittedName>
        <fullName evidence="6">Disease resistance protein</fullName>
    </submittedName>
</protein>
<dbReference type="InterPro" id="IPR032675">
    <property type="entry name" value="LRR_dom_sf"/>
</dbReference>
<feature type="compositionally biased region" description="Basic and acidic residues" evidence="3">
    <location>
        <begin position="997"/>
        <end position="1019"/>
    </location>
</feature>
<keyword evidence="7" id="KW-1185">Reference proteome</keyword>
<evidence type="ECO:0000313" key="7">
    <source>
        <dbReference type="Proteomes" id="UP000243975"/>
    </source>
</evidence>
<dbReference type="InterPro" id="IPR002182">
    <property type="entry name" value="NB-ARC"/>
</dbReference>
<dbReference type="PRINTS" id="PR00364">
    <property type="entry name" value="DISEASERSIST"/>
</dbReference>
<dbReference type="Proteomes" id="UP000243975">
    <property type="component" value="Unassembled WGS sequence"/>
</dbReference>
<dbReference type="Gramene" id="KVH94613">
    <property type="protein sequence ID" value="KVH94613"/>
    <property type="gene ID" value="Ccrd_003325"/>
</dbReference>
<dbReference type="PANTHER" id="PTHR45752:SF195">
    <property type="entry name" value="LEUCINE-RICH REPEAT (LRR) FAMILY PROTEIN-RELATED"/>
    <property type="match status" value="1"/>
</dbReference>
<dbReference type="OMA" id="MNNCKSL"/>
<sequence>MTKIIKEMLPPDVRVAKDTQDLLIGCCVGEILVMLSKKTTFQRIAPHEVEFIKLVVKDISSKLPAINAVGNLIGMRTRINGVVSSLNAFPNELSMIGIAGMGGCGKTTLARAVFDQICNEFEGDEDVQYLPDSLQYLKLELGFLRVLLKTFQASNLVALKIPYMEQLWEGGERKVLHKLRFLELPRSYLRTFDLGLTPNLEILNLEHSRVLVEFHMPLRFPKLKSLNLSGSKLSTLDLRLVPNIETLNLMECSYLAELHIPCECPQLKFLNVSSPKLRSLDFMLVPNIETLNLNGCCDLVELVMPCKCPQLTSIDLSSSKLRSLDLRLVPNIETLNLQGCYNLVELHMHDECCKLRTLSLGCPQLRTFDLGMIRNLEALTLDGHDDLVQLLVSVRCQQLEYLKLINSKLSTLELTRNLKKLILTSCDLVELYIPVGDVMLDYLKIKGCSELKTLDLGRTPNLQSLHIEECSSLVKLLAPIGGLKKFTNLKAKGFLRFTNLNIEERYKLLPSLDLHGKLIDICPLHPDDNFPKFQFDCTYQDDLPSLIGNVEKLISVGYLRLECDIPEVPKDLDNLQCLEQLILSSPSIKNLPDSILLLKHLKSLKLYNCELLEKLPEDLGRLECLEDLFLMSDKIKHLPDTICTLKHLKLVTLFCKLLEKLPVDLGRLECLEKLIFKSKKIKHLPYSICKLKHLKSFELYCELLEKLPEDLDRLECLEKLNFTSKKIKHLPDSICMLKHLESLALYDCEFLEKLPEDLGRLECLTWLILARCLVLQDIPNNICRLKSLKYLSLHDSIRVEKLPEELGRLGCLKKLDIQGTRINTFPPSILLLGGLKIVRSEDGTTTTTTTTTGGCCTVLYCTIFSLLGTNGSYCTASITRCRDEEGGENEGCHLYEAIIQEWTQQVQDMIWNYHDEAAAQEEAQKQQPKNSSHIWRFSGIDWKRETGTRTRGQKSESRTRNRERAEIDRLRGSRTGNCREGGSKTGSRLGEGLIRNRSAERGSRNCRSERNEDQKSGRN</sequence>
<evidence type="ECO:0000256" key="2">
    <source>
        <dbReference type="ARBA" id="ARBA00022737"/>
    </source>
</evidence>
<dbReference type="Pfam" id="PF00931">
    <property type="entry name" value="NB-ARC"/>
    <property type="match status" value="1"/>
</dbReference>
<dbReference type="SUPFAM" id="SSF52540">
    <property type="entry name" value="P-loop containing nucleoside triphosphate hydrolases"/>
    <property type="match status" value="1"/>
</dbReference>
<evidence type="ECO:0000313" key="6">
    <source>
        <dbReference type="EMBL" id="KVH94613.1"/>
    </source>
</evidence>
<evidence type="ECO:0000256" key="3">
    <source>
        <dbReference type="SAM" id="MobiDB-lite"/>
    </source>
</evidence>
<feature type="domain" description="NB-ARC" evidence="4">
    <location>
        <begin position="81"/>
        <end position="119"/>
    </location>
</feature>
<dbReference type="Gene3D" id="3.80.10.10">
    <property type="entry name" value="Ribonuclease Inhibitor"/>
    <property type="match status" value="2"/>
</dbReference>
<dbReference type="SMART" id="SM00369">
    <property type="entry name" value="LRR_TYP"/>
    <property type="match status" value="5"/>
</dbReference>
<feature type="non-terminal residue" evidence="6">
    <location>
        <position position="1"/>
    </location>
</feature>
<keyword evidence="1" id="KW-0433">Leucine-rich repeat</keyword>
<proteinExistence type="predicted"/>
<feature type="domain" description="Disease resistance R13L4/SHOC-2-like LRR" evidence="5">
    <location>
        <begin position="780"/>
        <end position="845"/>
    </location>
</feature>